<dbReference type="PANTHER" id="PTHR11334">
    <property type="entry name" value="MAS-RELATED G-PROTEIN COUPLED RECEPTOR"/>
    <property type="match status" value="1"/>
</dbReference>
<protein>
    <submittedName>
        <fullName evidence="11">MAS protein</fullName>
    </submittedName>
</protein>
<evidence type="ECO:0000259" key="10">
    <source>
        <dbReference type="PROSITE" id="PS50262"/>
    </source>
</evidence>
<evidence type="ECO:0000256" key="5">
    <source>
        <dbReference type="ARBA" id="ARBA00023136"/>
    </source>
</evidence>
<sequence>ETITTDSFLSNLSSDYVDYGGNTEHPCFVLPELKAIAVVCMVISPCGLVENVLVMWFLGCRMKLNRVTTTIRNLAFVDFFLLIVCFLLMLSVLTLPAFCFNDSISSYLDLVFLAAGLCQFFGLSSLGLLAAVSVDRCLAVW</sequence>
<feature type="transmembrane region" description="Helical" evidence="9">
    <location>
        <begin position="110"/>
        <end position="132"/>
    </location>
</feature>
<evidence type="ECO:0000313" key="11">
    <source>
        <dbReference type="EMBL" id="NXN13204.1"/>
    </source>
</evidence>
<reference evidence="11 12" key="1">
    <citation type="submission" date="2019-09" db="EMBL/GenBank/DDBJ databases">
        <title>Bird 10,000 Genomes (B10K) Project - Family phase.</title>
        <authorList>
            <person name="Zhang G."/>
        </authorList>
    </citation>
    <scope>NUCLEOTIDE SEQUENCE [LARGE SCALE GENOMIC DNA]</scope>
    <source>
        <strain evidence="11">B10K-DU-001-78</strain>
        <tissue evidence="11">Muscle</tissue>
    </source>
</reference>
<dbReference type="InterPro" id="IPR026234">
    <property type="entry name" value="MRGPCRFAMILY"/>
</dbReference>
<evidence type="ECO:0000256" key="9">
    <source>
        <dbReference type="SAM" id="Phobius"/>
    </source>
</evidence>
<gene>
    <name evidence="11" type="primary">Mas1_3</name>
    <name evidence="11" type="ORF">INDMAC_R15047</name>
</gene>
<evidence type="ECO:0000313" key="12">
    <source>
        <dbReference type="Proteomes" id="UP000557230"/>
    </source>
</evidence>
<organism evidence="11 12">
    <name type="scientific">Indicator maculatus</name>
    <name type="common">spotted honeyguide</name>
    <dbReference type="NCBI Taxonomy" id="545262"/>
    <lineage>
        <taxon>Eukaryota</taxon>
        <taxon>Metazoa</taxon>
        <taxon>Chordata</taxon>
        <taxon>Craniata</taxon>
        <taxon>Vertebrata</taxon>
        <taxon>Euteleostomi</taxon>
        <taxon>Archelosauria</taxon>
        <taxon>Archosauria</taxon>
        <taxon>Dinosauria</taxon>
        <taxon>Saurischia</taxon>
        <taxon>Theropoda</taxon>
        <taxon>Coelurosauria</taxon>
        <taxon>Aves</taxon>
        <taxon>Neognathae</taxon>
        <taxon>Neoaves</taxon>
        <taxon>Telluraves</taxon>
        <taxon>Coraciimorphae</taxon>
        <taxon>Piciformes</taxon>
        <taxon>Indicatoridae</taxon>
        <taxon>Indicator</taxon>
    </lineage>
</organism>
<evidence type="ECO:0000256" key="2">
    <source>
        <dbReference type="ARBA" id="ARBA00022692"/>
    </source>
</evidence>
<dbReference type="Gene3D" id="1.20.1070.10">
    <property type="entry name" value="Rhodopsin 7-helix transmembrane proteins"/>
    <property type="match status" value="1"/>
</dbReference>
<keyword evidence="5 9" id="KW-0472">Membrane</keyword>
<feature type="non-terminal residue" evidence="11">
    <location>
        <position position="1"/>
    </location>
</feature>
<feature type="transmembrane region" description="Helical" evidence="9">
    <location>
        <begin position="35"/>
        <end position="58"/>
    </location>
</feature>
<evidence type="ECO:0000256" key="4">
    <source>
        <dbReference type="ARBA" id="ARBA00023040"/>
    </source>
</evidence>
<dbReference type="PRINTS" id="PR00237">
    <property type="entry name" value="GPCRRHODOPSN"/>
</dbReference>
<dbReference type="PROSITE" id="PS00237">
    <property type="entry name" value="G_PROTEIN_RECEP_F1_1"/>
    <property type="match status" value="1"/>
</dbReference>
<dbReference type="GO" id="GO:0004930">
    <property type="term" value="F:G protein-coupled receptor activity"/>
    <property type="evidence" value="ECO:0007669"/>
    <property type="project" value="UniProtKB-KW"/>
</dbReference>
<dbReference type="EMBL" id="VXBD01008072">
    <property type="protein sequence ID" value="NXN13204.1"/>
    <property type="molecule type" value="Genomic_DNA"/>
</dbReference>
<proteinExistence type="inferred from homology"/>
<name>A0A7L1GH24_9PICI</name>
<evidence type="ECO:0000256" key="1">
    <source>
        <dbReference type="ARBA" id="ARBA00004141"/>
    </source>
</evidence>
<evidence type="ECO:0000256" key="7">
    <source>
        <dbReference type="ARBA" id="ARBA00023224"/>
    </source>
</evidence>
<comment type="similarity">
    <text evidence="8">Belongs to the G-protein coupled receptor 1 family.</text>
</comment>
<accession>A0A7L1GH24</accession>
<dbReference type="AlphaFoldDB" id="A0A7L1GH24"/>
<dbReference type="OrthoDB" id="9896011at2759"/>
<dbReference type="GO" id="GO:0005886">
    <property type="term" value="C:plasma membrane"/>
    <property type="evidence" value="ECO:0007669"/>
    <property type="project" value="TreeGrafter"/>
</dbReference>
<dbReference type="PANTHER" id="PTHR11334:SF68">
    <property type="entry name" value="G-PROTEIN COUPLED RECEPTORS FAMILY 1 PROFILE DOMAIN-CONTAINING PROTEIN-RELATED"/>
    <property type="match status" value="1"/>
</dbReference>
<evidence type="ECO:0000256" key="3">
    <source>
        <dbReference type="ARBA" id="ARBA00022989"/>
    </source>
</evidence>
<dbReference type="SUPFAM" id="SSF81321">
    <property type="entry name" value="Family A G protein-coupled receptor-like"/>
    <property type="match status" value="1"/>
</dbReference>
<dbReference type="PROSITE" id="PS50262">
    <property type="entry name" value="G_PROTEIN_RECEP_F1_2"/>
    <property type="match status" value="1"/>
</dbReference>
<dbReference type="Proteomes" id="UP000557230">
    <property type="component" value="Unassembled WGS sequence"/>
</dbReference>
<feature type="non-terminal residue" evidence="11">
    <location>
        <position position="141"/>
    </location>
</feature>
<keyword evidence="7 8" id="KW-0807">Transducer</keyword>
<keyword evidence="3 9" id="KW-1133">Transmembrane helix</keyword>
<dbReference type="InterPro" id="IPR017452">
    <property type="entry name" value="GPCR_Rhodpsn_7TM"/>
</dbReference>
<keyword evidence="12" id="KW-1185">Reference proteome</keyword>
<keyword evidence="4 8" id="KW-0297">G-protein coupled receptor</keyword>
<comment type="subcellular location">
    <subcellularLocation>
        <location evidence="1">Membrane</location>
        <topology evidence="1">Multi-pass membrane protein</topology>
    </subcellularLocation>
</comment>
<feature type="domain" description="G-protein coupled receptors family 1 profile" evidence="10">
    <location>
        <begin position="50"/>
        <end position="141"/>
    </location>
</feature>
<evidence type="ECO:0000256" key="8">
    <source>
        <dbReference type="RuleBase" id="RU000688"/>
    </source>
</evidence>
<evidence type="ECO:0000256" key="6">
    <source>
        <dbReference type="ARBA" id="ARBA00023170"/>
    </source>
</evidence>
<feature type="transmembrane region" description="Helical" evidence="9">
    <location>
        <begin position="79"/>
        <end position="98"/>
    </location>
</feature>
<comment type="caution">
    <text evidence="11">The sequence shown here is derived from an EMBL/GenBank/DDBJ whole genome shotgun (WGS) entry which is preliminary data.</text>
</comment>
<keyword evidence="2 8" id="KW-0812">Transmembrane</keyword>
<dbReference type="InterPro" id="IPR000276">
    <property type="entry name" value="GPCR_Rhodpsn"/>
</dbReference>
<keyword evidence="6 8" id="KW-0675">Receptor</keyword>